<organism evidence="2 3">
    <name type="scientific">Alteribacillus bidgolensis</name>
    <dbReference type="NCBI Taxonomy" id="930129"/>
    <lineage>
        <taxon>Bacteria</taxon>
        <taxon>Bacillati</taxon>
        <taxon>Bacillota</taxon>
        <taxon>Bacilli</taxon>
        <taxon>Bacillales</taxon>
        <taxon>Bacillaceae</taxon>
        <taxon>Alteribacillus</taxon>
    </lineage>
</organism>
<dbReference type="Proteomes" id="UP000199017">
    <property type="component" value="Unassembled WGS sequence"/>
</dbReference>
<dbReference type="EMBL" id="FNDU01000012">
    <property type="protein sequence ID" value="SDI79990.1"/>
    <property type="molecule type" value="Genomic_DNA"/>
</dbReference>
<sequence>MSLFYGDLIFSVVILMLIILFAVSFTLFVRRLIINLNRKYRSSNKVEEKLDRIIELLEKDK</sequence>
<dbReference type="RefSeq" id="WP_091587037.1">
    <property type="nucleotide sequence ID" value="NZ_FNDU01000012.1"/>
</dbReference>
<keyword evidence="1" id="KW-1133">Transmembrane helix</keyword>
<protein>
    <recommendedName>
        <fullName evidence="4">DUF4083 domain-containing protein</fullName>
    </recommendedName>
</protein>
<keyword evidence="3" id="KW-1185">Reference proteome</keyword>
<evidence type="ECO:0000256" key="1">
    <source>
        <dbReference type="SAM" id="Phobius"/>
    </source>
</evidence>
<name>A0A1G8NKG2_9BACI</name>
<evidence type="ECO:0000313" key="2">
    <source>
        <dbReference type="EMBL" id="SDI79990.1"/>
    </source>
</evidence>
<dbReference type="AlphaFoldDB" id="A0A1G8NKG2"/>
<dbReference type="OrthoDB" id="2943972at2"/>
<feature type="transmembrane region" description="Helical" evidence="1">
    <location>
        <begin position="12"/>
        <end position="33"/>
    </location>
</feature>
<keyword evidence="1" id="KW-0812">Transmembrane</keyword>
<dbReference type="Pfam" id="PF13314">
    <property type="entry name" value="DUF4083"/>
    <property type="match status" value="1"/>
</dbReference>
<evidence type="ECO:0008006" key="4">
    <source>
        <dbReference type="Google" id="ProtNLM"/>
    </source>
</evidence>
<dbReference type="InterPro" id="IPR025143">
    <property type="entry name" value="DUF4083"/>
</dbReference>
<accession>A0A1G8NKG2</accession>
<keyword evidence="1" id="KW-0472">Membrane</keyword>
<evidence type="ECO:0000313" key="3">
    <source>
        <dbReference type="Proteomes" id="UP000199017"/>
    </source>
</evidence>
<proteinExistence type="predicted"/>
<gene>
    <name evidence="2" type="ORF">SAMN05216352_11238</name>
</gene>
<reference evidence="2 3" key="1">
    <citation type="submission" date="2016-10" db="EMBL/GenBank/DDBJ databases">
        <authorList>
            <person name="de Groot N.N."/>
        </authorList>
    </citation>
    <scope>NUCLEOTIDE SEQUENCE [LARGE SCALE GENOMIC DNA]</scope>
    <source>
        <strain evidence="3">P4B,CCM 7963,CECT 7998,DSM 25260,IBRC-M 10614,KCTC 13821</strain>
    </source>
</reference>